<dbReference type="AlphaFoldDB" id="E6Q6J5"/>
<comment type="caution">
    <text evidence="3">The sequence shown here is derived from an EMBL/GenBank/DDBJ whole genome shotgun (WGS) entry which is preliminary data.</text>
</comment>
<dbReference type="PANTHER" id="PTHR34504">
    <property type="entry name" value="ANTITOXIN HICB"/>
    <property type="match status" value="1"/>
</dbReference>
<feature type="region of interest" description="Disordered" evidence="1">
    <location>
        <begin position="1"/>
        <end position="37"/>
    </location>
</feature>
<accession>E6Q6J5</accession>
<evidence type="ECO:0000313" key="3">
    <source>
        <dbReference type="EMBL" id="CBI02820.1"/>
    </source>
</evidence>
<name>E6Q6J5_9ZZZZ</name>
<protein>
    <recommendedName>
        <fullName evidence="2">HicB-like antitoxin of toxin-antitoxin system domain-containing protein</fullName>
    </recommendedName>
</protein>
<organism evidence="3">
    <name type="scientific">mine drainage metagenome</name>
    <dbReference type="NCBI Taxonomy" id="410659"/>
    <lineage>
        <taxon>unclassified sequences</taxon>
        <taxon>metagenomes</taxon>
        <taxon>ecological metagenomes</taxon>
    </lineage>
</organism>
<feature type="compositionally biased region" description="Basic and acidic residues" evidence="1">
    <location>
        <begin position="1"/>
        <end position="10"/>
    </location>
</feature>
<proteinExistence type="predicted"/>
<dbReference type="Gene3D" id="3.30.160.250">
    <property type="match status" value="1"/>
</dbReference>
<gene>
    <name evidence="3" type="ORF">CARN4_2664</name>
</gene>
<feature type="compositionally biased region" description="Basic and acidic residues" evidence="1">
    <location>
        <begin position="17"/>
        <end position="37"/>
    </location>
</feature>
<feature type="domain" description="HicB-like antitoxin of toxin-antitoxin system" evidence="2">
    <location>
        <begin position="53"/>
        <end position="112"/>
    </location>
</feature>
<dbReference type="EMBL" id="CABO01000041">
    <property type="protein sequence ID" value="CBI02820.1"/>
    <property type="molecule type" value="Genomic_DNA"/>
</dbReference>
<reference evidence="3" key="1">
    <citation type="submission" date="2009-10" db="EMBL/GenBank/DDBJ databases">
        <title>Diversity of trophic interactions inside an arsenic-rich microbial ecosystem.</title>
        <authorList>
            <person name="Bertin P.N."/>
            <person name="Heinrich-Salmeron A."/>
            <person name="Pelletier E."/>
            <person name="Goulhen-Chollet F."/>
            <person name="Arsene-Ploetze F."/>
            <person name="Gallien S."/>
            <person name="Calteau A."/>
            <person name="Vallenet D."/>
            <person name="Casiot C."/>
            <person name="Chane-Woon-Ming B."/>
            <person name="Giloteaux L."/>
            <person name="Barakat M."/>
            <person name="Bonnefoy V."/>
            <person name="Bruneel O."/>
            <person name="Chandler M."/>
            <person name="Cleiss J."/>
            <person name="Duran R."/>
            <person name="Elbaz-Poulichet F."/>
            <person name="Fonknechten N."/>
            <person name="Lauga B."/>
            <person name="Mornico D."/>
            <person name="Ortet P."/>
            <person name="Schaeffer C."/>
            <person name="Siguier P."/>
            <person name="Alexander Thil Smith A."/>
            <person name="Van Dorsselaer A."/>
            <person name="Weissenbach J."/>
            <person name="Medigue C."/>
            <person name="Le Paslier D."/>
        </authorList>
    </citation>
    <scope>NUCLEOTIDE SEQUENCE</scope>
</reference>
<dbReference type="InterPro" id="IPR031807">
    <property type="entry name" value="HicB-like"/>
</dbReference>
<dbReference type="SUPFAM" id="SSF143100">
    <property type="entry name" value="TTHA1013/TTHA0281-like"/>
    <property type="match status" value="1"/>
</dbReference>
<dbReference type="PANTHER" id="PTHR34504:SF2">
    <property type="entry name" value="UPF0150 PROTEIN SSL0259"/>
    <property type="match status" value="1"/>
</dbReference>
<dbReference type="Pfam" id="PF15919">
    <property type="entry name" value="HicB_lk_antitox"/>
    <property type="match status" value="1"/>
</dbReference>
<sequence>MAIRARERRTSALSAPDEARDRHGRPSWDERPRAPRDAKLDFKAGRFEVKNFLAVLERAQDGTWSAYVPDLPGCTSFGPTREEAAANVREAISGHLRALRETGQAIPEPTSHPEVVDVA</sequence>
<evidence type="ECO:0000259" key="2">
    <source>
        <dbReference type="Pfam" id="PF15919"/>
    </source>
</evidence>
<dbReference type="InterPro" id="IPR035069">
    <property type="entry name" value="TTHA1013/TTHA0281-like"/>
</dbReference>
<evidence type="ECO:0000256" key="1">
    <source>
        <dbReference type="SAM" id="MobiDB-lite"/>
    </source>
</evidence>
<dbReference type="InterPro" id="IPR051404">
    <property type="entry name" value="TA_system_antitoxin"/>
</dbReference>